<evidence type="ECO:0000256" key="2">
    <source>
        <dbReference type="SAM" id="Phobius"/>
    </source>
</evidence>
<comment type="caution">
    <text evidence="3">The sequence shown here is derived from an EMBL/GenBank/DDBJ whole genome shotgun (WGS) entry which is preliminary data.</text>
</comment>
<keyword evidence="4" id="KW-1185">Reference proteome</keyword>
<evidence type="ECO:0000313" key="3">
    <source>
        <dbReference type="EMBL" id="OWF49610.1"/>
    </source>
</evidence>
<protein>
    <recommendedName>
        <fullName evidence="5">Small integral membrane protein 15</fullName>
    </recommendedName>
</protein>
<dbReference type="Proteomes" id="UP000242188">
    <property type="component" value="Unassembled WGS sequence"/>
</dbReference>
<evidence type="ECO:0000313" key="4">
    <source>
        <dbReference type="Proteomes" id="UP000242188"/>
    </source>
</evidence>
<feature type="region of interest" description="Disordered" evidence="1">
    <location>
        <begin position="48"/>
        <end position="67"/>
    </location>
</feature>
<organism evidence="3 4">
    <name type="scientific">Mizuhopecten yessoensis</name>
    <name type="common">Japanese scallop</name>
    <name type="synonym">Patinopecten yessoensis</name>
    <dbReference type="NCBI Taxonomy" id="6573"/>
    <lineage>
        <taxon>Eukaryota</taxon>
        <taxon>Metazoa</taxon>
        <taxon>Spiralia</taxon>
        <taxon>Lophotrochozoa</taxon>
        <taxon>Mollusca</taxon>
        <taxon>Bivalvia</taxon>
        <taxon>Autobranchia</taxon>
        <taxon>Pteriomorphia</taxon>
        <taxon>Pectinida</taxon>
        <taxon>Pectinoidea</taxon>
        <taxon>Pectinidae</taxon>
        <taxon>Mizuhopecten</taxon>
    </lineage>
</organism>
<sequence length="67" mass="7787">MVEYGSGPVKESIDNAVFIVPGLIIGSLFLFFAYKLVASLKEKERQKDEKKKMKLQRKEKEIKKKKK</sequence>
<proteinExistence type="predicted"/>
<evidence type="ECO:0008006" key="5">
    <source>
        <dbReference type="Google" id="ProtNLM"/>
    </source>
</evidence>
<dbReference type="EMBL" id="NEDP02003037">
    <property type="protein sequence ID" value="OWF49610.1"/>
    <property type="molecule type" value="Genomic_DNA"/>
</dbReference>
<keyword evidence="2" id="KW-1133">Transmembrane helix</keyword>
<evidence type="ECO:0000256" key="1">
    <source>
        <dbReference type="SAM" id="MobiDB-lite"/>
    </source>
</evidence>
<feature type="transmembrane region" description="Helical" evidence="2">
    <location>
        <begin position="16"/>
        <end position="37"/>
    </location>
</feature>
<keyword evidence="2" id="KW-0812">Transmembrane</keyword>
<reference evidence="3 4" key="1">
    <citation type="journal article" date="2017" name="Nat. Ecol. Evol.">
        <title>Scallop genome provides insights into evolution of bilaterian karyotype and development.</title>
        <authorList>
            <person name="Wang S."/>
            <person name="Zhang J."/>
            <person name="Jiao W."/>
            <person name="Li J."/>
            <person name="Xun X."/>
            <person name="Sun Y."/>
            <person name="Guo X."/>
            <person name="Huan P."/>
            <person name="Dong B."/>
            <person name="Zhang L."/>
            <person name="Hu X."/>
            <person name="Sun X."/>
            <person name="Wang J."/>
            <person name="Zhao C."/>
            <person name="Wang Y."/>
            <person name="Wang D."/>
            <person name="Huang X."/>
            <person name="Wang R."/>
            <person name="Lv J."/>
            <person name="Li Y."/>
            <person name="Zhang Z."/>
            <person name="Liu B."/>
            <person name="Lu W."/>
            <person name="Hui Y."/>
            <person name="Liang J."/>
            <person name="Zhou Z."/>
            <person name="Hou R."/>
            <person name="Li X."/>
            <person name="Liu Y."/>
            <person name="Li H."/>
            <person name="Ning X."/>
            <person name="Lin Y."/>
            <person name="Zhao L."/>
            <person name="Xing Q."/>
            <person name="Dou J."/>
            <person name="Li Y."/>
            <person name="Mao J."/>
            <person name="Guo H."/>
            <person name="Dou H."/>
            <person name="Li T."/>
            <person name="Mu C."/>
            <person name="Jiang W."/>
            <person name="Fu Q."/>
            <person name="Fu X."/>
            <person name="Miao Y."/>
            <person name="Liu J."/>
            <person name="Yu Q."/>
            <person name="Li R."/>
            <person name="Liao H."/>
            <person name="Li X."/>
            <person name="Kong Y."/>
            <person name="Jiang Z."/>
            <person name="Chourrout D."/>
            <person name="Li R."/>
            <person name="Bao Z."/>
        </authorList>
    </citation>
    <scope>NUCLEOTIDE SEQUENCE [LARGE SCALE GENOMIC DNA]</scope>
    <source>
        <strain evidence="3 4">PY_sf001</strain>
    </source>
</reference>
<keyword evidence="2" id="KW-0472">Membrane</keyword>
<gene>
    <name evidence="3" type="ORF">KP79_PYT23273</name>
</gene>
<name>A0A210QLK2_MIZYE</name>
<accession>A0A210QLK2</accession>
<dbReference type="AlphaFoldDB" id="A0A210QLK2"/>